<dbReference type="InterPro" id="IPR002734">
    <property type="entry name" value="RibDG_C"/>
</dbReference>
<proteinExistence type="predicted"/>
<dbReference type="RefSeq" id="WP_234860118.1">
    <property type="nucleotide sequence ID" value="NZ_JAKEVZ010000001.1"/>
</dbReference>
<reference evidence="2 3" key="1">
    <citation type="submission" date="2022-01" db="EMBL/GenBank/DDBJ databases">
        <title>Mariniradius saccharolyticus sp. nov., isolated from sediment of a river.</title>
        <authorList>
            <person name="Liu H."/>
        </authorList>
    </citation>
    <scope>NUCLEOTIDE SEQUENCE [LARGE SCALE GENOMIC DNA]</scope>
    <source>
        <strain evidence="2 3">RY-2</strain>
    </source>
</reference>
<dbReference type="Proteomes" id="UP001201449">
    <property type="component" value="Unassembled WGS sequence"/>
</dbReference>
<evidence type="ECO:0000313" key="2">
    <source>
        <dbReference type="EMBL" id="MCF1749839.1"/>
    </source>
</evidence>
<feature type="domain" description="Bacterial bifunctional deaminase-reductase C-terminal" evidence="1">
    <location>
        <begin position="5"/>
        <end position="168"/>
    </location>
</feature>
<sequence>METNRKLILYIAMSLDGYIAKPNDDLSFLSLVEKEGEDYGYAEFISSVDTVIMGRKTYDWVTQQVDFPHADKDAYIVTKTSRPAIGKTVFYNGDLKELVKQLKAKEGRNIFCDGGAEIVNELLKDDLIDEFMISVIPVLVGNGTKLFKDGRPEQTLKLIHVKTFETGLSQLHFARTR</sequence>
<organism evidence="2 3">
    <name type="scientific">Mariniradius sediminis</name>
    <dbReference type="NCBI Taxonomy" id="2909237"/>
    <lineage>
        <taxon>Bacteria</taxon>
        <taxon>Pseudomonadati</taxon>
        <taxon>Bacteroidota</taxon>
        <taxon>Cytophagia</taxon>
        <taxon>Cytophagales</taxon>
        <taxon>Cyclobacteriaceae</taxon>
        <taxon>Mariniradius</taxon>
    </lineage>
</organism>
<evidence type="ECO:0000259" key="1">
    <source>
        <dbReference type="Pfam" id="PF01872"/>
    </source>
</evidence>
<dbReference type="Gene3D" id="3.40.430.10">
    <property type="entry name" value="Dihydrofolate Reductase, subunit A"/>
    <property type="match status" value="1"/>
</dbReference>
<name>A0ABS9BR46_9BACT</name>
<evidence type="ECO:0000313" key="3">
    <source>
        <dbReference type="Proteomes" id="UP001201449"/>
    </source>
</evidence>
<keyword evidence="3" id="KW-1185">Reference proteome</keyword>
<dbReference type="Pfam" id="PF01872">
    <property type="entry name" value="RibD_C"/>
    <property type="match status" value="1"/>
</dbReference>
<accession>A0ABS9BR46</accession>
<dbReference type="PANTHER" id="PTHR38011">
    <property type="entry name" value="DIHYDROFOLATE REDUCTASE FAMILY PROTEIN (AFU_ORTHOLOGUE AFUA_8G06820)"/>
    <property type="match status" value="1"/>
</dbReference>
<comment type="caution">
    <text evidence="2">The sequence shown here is derived from an EMBL/GenBank/DDBJ whole genome shotgun (WGS) entry which is preliminary data.</text>
</comment>
<gene>
    <name evidence="2" type="ORF">L0U89_02045</name>
</gene>
<protein>
    <submittedName>
        <fullName evidence="2">Dihydrofolate reductase family protein</fullName>
    </submittedName>
</protein>
<dbReference type="SUPFAM" id="SSF53597">
    <property type="entry name" value="Dihydrofolate reductase-like"/>
    <property type="match status" value="1"/>
</dbReference>
<dbReference type="InterPro" id="IPR024072">
    <property type="entry name" value="DHFR-like_dom_sf"/>
</dbReference>
<dbReference type="EMBL" id="JAKEVZ010000001">
    <property type="protein sequence ID" value="MCF1749839.1"/>
    <property type="molecule type" value="Genomic_DNA"/>
</dbReference>
<dbReference type="PANTHER" id="PTHR38011:SF11">
    <property type="entry name" value="2,5-DIAMINO-6-RIBOSYLAMINO-4(3H)-PYRIMIDINONE 5'-PHOSPHATE REDUCTASE"/>
    <property type="match status" value="1"/>
</dbReference>
<dbReference type="InterPro" id="IPR050765">
    <property type="entry name" value="Riboflavin_Biosynth_HTPR"/>
</dbReference>